<comment type="caution">
    <text evidence="2">The sequence shown here is derived from an EMBL/GenBank/DDBJ whole genome shotgun (WGS) entry which is preliminary data.</text>
</comment>
<dbReference type="Proteomes" id="UP000734854">
    <property type="component" value="Unassembled WGS sequence"/>
</dbReference>
<dbReference type="InterPro" id="IPR004242">
    <property type="entry name" value="Transposase_21"/>
</dbReference>
<gene>
    <name evidence="2" type="ORF">ZIOFF_051284</name>
</gene>
<dbReference type="InterPro" id="IPR029480">
    <property type="entry name" value="Transpos_assoc"/>
</dbReference>
<dbReference type="Pfam" id="PF13963">
    <property type="entry name" value="Transpos_assoc"/>
    <property type="match status" value="1"/>
</dbReference>
<organism evidence="2 3">
    <name type="scientific">Zingiber officinale</name>
    <name type="common">Ginger</name>
    <name type="synonym">Amomum zingiber</name>
    <dbReference type="NCBI Taxonomy" id="94328"/>
    <lineage>
        <taxon>Eukaryota</taxon>
        <taxon>Viridiplantae</taxon>
        <taxon>Streptophyta</taxon>
        <taxon>Embryophyta</taxon>
        <taxon>Tracheophyta</taxon>
        <taxon>Spermatophyta</taxon>
        <taxon>Magnoliopsida</taxon>
        <taxon>Liliopsida</taxon>
        <taxon>Zingiberales</taxon>
        <taxon>Zingiberaceae</taxon>
        <taxon>Zingiber</taxon>
    </lineage>
</organism>
<dbReference type="Pfam" id="PF02992">
    <property type="entry name" value="Transposase_21"/>
    <property type="match status" value="2"/>
</dbReference>
<evidence type="ECO:0000259" key="1">
    <source>
        <dbReference type="Pfam" id="PF13963"/>
    </source>
</evidence>
<feature type="domain" description="Transposase-associated" evidence="1">
    <location>
        <begin position="2"/>
        <end position="41"/>
    </location>
</feature>
<dbReference type="PANTHER" id="PTHR10775:SF182">
    <property type="entry name" value="TRANSPOSON, EN_SPM-LIKE, TRANSPOSASE-ASSOCIATED DOMAIN PROTEIN-RELATED"/>
    <property type="match status" value="1"/>
</dbReference>
<proteinExistence type="predicted"/>
<keyword evidence="3" id="KW-1185">Reference proteome</keyword>
<dbReference type="AlphaFoldDB" id="A0A8J5FIG3"/>
<name>A0A8J5FIG3_ZINOF</name>
<dbReference type="PANTHER" id="PTHR10775">
    <property type="entry name" value="OS08G0208400 PROTEIN"/>
    <property type="match status" value="1"/>
</dbReference>
<protein>
    <recommendedName>
        <fullName evidence="1">Transposase-associated domain-containing protein</fullName>
    </recommendedName>
</protein>
<sequence>MILCPCIRCKIGIFVSREVAFDHLMVDGFIKGYTHWVAHGEISYNTSINSTSVPSRKYADDMQGLVYEAFGISDNDNIISTSEFENDNEISTGETKKFYKLIDDSQKELYPGCKKFSKLAFMIRLLHLKCLGKINNKIFDMLLDLLREAFPNAMDDLPKSYYEAEKLMKQIGLGYENIDVCPNYCTLYWRLDKERIQCETCTSHMRWYSESRTNDGYMRHPADSSTWQTFDHKLSEFTKDPRNIRLGLASDGFNPFKNIRNNIDIYLQPLIANLKDLWEIGVQTYDASNKQNFQLHVASL</sequence>
<reference evidence="2 3" key="1">
    <citation type="submission" date="2020-08" db="EMBL/GenBank/DDBJ databases">
        <title>Plant Genome Project.</title>
        <authorList>
            <person name="Zhang R.-G."/>
        </authorList>
    </citation>
    <scope>NUCLEOTIDE SEQUENCE [LARGE SCALE GENOMIC DNA]</scope>
    <source>
        <tissue evidence="2">Rhizome</tissue>
    </source>
</reference>
<evidence type="ECO:0000313" key="3">
    <source>
        <dbReference type="Proteomes" id="UP000734854"/>
    </source>
</evidence>
<dbReference type="EMBL" id="JACMSC010000014">
    <property type="protein sequence ID" value="KAG6490002.1"/>
    <property type="molecule type" value="Genomic_DNA"/>
</dbReference>
<evidence type="ECO:0000313" key="2">
    <source>
        <dbReference type="EMBL" id="KAG6490002.1"/>
    </source>
</evidence>
<accession>A0A8J5FIG3</accession>